<sequence length="73" mass="8610">MQRGLQRWPMSSLRWHSSIFFLYSFFRSPKSFYRGYLGGTSSRPLSIQIVCRRCILTPSLVKSQLVRSSEFDE</sequence>
<dbReference type="AlphaFoldDB" id="A0A9P0MJX9"/>
<protein>
    <submittedName>
        <fullName evidence="1">Uncharacterized protein</fullName>
    </submittedName>
</protein>
<dbReference type="Proteomes" id="UP001152798">
    <property type="component" value="Chromosome 4"/>
</dbReference>
<name>A0A9P0MJX9_NEZVI</name>
<keyword evidence="2" id="KW-1185">Reference proteome</keyword>
<reference evidence="1" key="1">
    <citation type="submission" date="2022-01" db="EMBL/GenBank/DDBJ databases">
        <authorList>
            <person name="King R."/>
        </authorList>
    </citation>
    <scope>NUCLEOTIDE SEQUENCE</scope>
</reference>
<accession>A0A9P0MJX9</accession>
<gene>
    <name evidence="1" type="ORF">NEZAVI_LOCUS8950</name>
</gene>
<evidence type="ECO:0000313" key="1">
    <source>
        <dbReference type="EMBL" id="CAH1399518.1"/>
    </source>
</evidence>
<organism evidence="1 2">
    <name type="scientific">Nezara viridula</name>
    <name type="common">Southern green stink bug</name>
    <name type="synonym">Cimex viridulus</name>
    <dbReference type="NCBI Taxonomy" id="85310"/>
    <lineage>
        <taxon>Eukaryota</taxon>
        <taxon>Metazoa</taxon>
        <taxon>Ecdysozoa</taxon>
        <taxon>Arthropoda</taxon>
        <taxon>Hexapoda</taxon>
        <taxon>Insecta</taxon>
        <taxon>Pterygota</taxon>
        <taxon>Neoptera</taxon>
        <taxon>Paraneoptera</taxon>
        <taxon>Hemiptera</taxon>
        <taxon>Heteroptera</taxon>
        <taxon>Panheteroptera</taxon>
        <taxon>Pentatomomorpha</taxon>
        <taxon>Pentatomoidea</taxon>
        <taxon>Pentatomidae</taxon>
        <taxon>Pentatominae</taxon>
        <taxon>Nezara</taxon>
    </lineage>
</organism>
<evidence type="ECO:0000313" key="2">
    <source>
        <dbReference type="Proteomes" id="UP001152798"/>
    </source>
</evidence>
<proteinExistence type="predicted"/>
<dbReference type="EMBL" id="OV725080">
    <property type="protein sequence ID" value="CAH1399518.1"/>
    <property type="molecule type" value="Genomic_DNA"/>
</dbReference>